<dbReference type="InterPro" id="IPR050490">
    <property type="entry name" value="Bact_solute-bd_prot1"/>
</dbReference>
<dbReference type="PANTHER" id="PTHR43649">
    <property type="entry name" value="ARABINOSE-BINDING PROTEIN-RELATED"/>
    <property type="match status" value="1"/>
</dbReference>
<evidence type="ECO:0000313" key="3">
    <source>
        <dbReference type="Proteomes" id="UP001240643"/>
    </source>
</evidence>
<feature type="signal peptide" evidence="1">
    <location>
        <begin position="1"/>
        <end position="22"/>
    </location>
</feature>
<keyword evidence="1" id="KW-0732">Signal</keyword>
<dbReference type="SUPFAM" id="SSF53850">
    <property type="entry name" value="Periplasmic binding protein-like II"/>
    <property type="match status" value="1"/>
</dbReference>
<keyword evidence="3" id="KW-1185">Reference proteome</keyword>
<proteinExistence type="predicted"/>
<dbReference type="Proteomes" id="UP001240643">
    <property type="component" value="Unassembled WGS sequence"/>
</dbReference>
<organism evidence="2 3">
    <name type="scientific">Mycoplasmoides fastidiosum</name>
    <dbReference type="NCBI Taxonomy" id="92758"/>
    <lineage>
        <taxon>Bacteria</taxon>
        <taxon>Bacillati</taxon>
        <taxon>Mycoplasmatota</taxon>
        <taxon>Mycoplasmoidales</taxon>
        <taxon>Mycoplasmoidaceae</taxon>
        <taxon>Mycoplasmoides</taxon>
    </lineage>
</organism>
<gene>
    <name evidence="2" type="ORF">J2Z62_000280</name>
</gene>
<dbReference type="PROSITE" id="PS51257">
    <property type="entry name" value="PROKAR_LIPOPROTEIN"/>
    <property type="match status" value="1"/>
</dbReference>
<dbReference type="EMBL" id="JAUSWO010000001">
    <property type="protein sequence ID" value="MDQ0513842.1"/>
    <property type="molecule type" value="Genomic_DNA"/>
</dbReference>
<name>A0ABU0LYU3_9BACT</name>
<dbReference type="RefSeq" id="WP_256547463.1">
    <property type="nucleotide sequence ID" value="NZ_CP101809.1"/>
</dbReference>
<protein>
    <submittedName>
        <fullName evidence="2">Raffinose/stachyose/melibiose transport system substrate-binding protein</fullName>
    </submittedName>
</protein>
<accession>A0ABU0LYU3</accession>
<evidence type="ECO:0000313" key="2">
    <source>
        <dbReference type="EMBL" id="MDQ0513842.1"/>
    </source>
</evidence>
<dbReference type="Gene3D" id="3.40.190.10">
    <property type="entry name" value="Periplasmic binding protein-like II"/>
    <property type="match status" value="4"/>
</dbReference>
<dbReference type="PANTHER" id="PTHR43649:SF12">
    <property type="entry name" value="DIACETYLCHITOBIOSE BINDING PROTEIN DASA"/>
    <property type="match status" value="1"/>
</dbReference>
<sequence length="501" mass="54817">MKIYKKIINILGLMSIGAITLAACGSNNSNNQARIEALTKAVQEDSTAITELKTRLAGYSTDDMEIIANKQEIAEQSRDFIKVFNDTFGTKLAFTQVGGATDYGQFLSTKLVNGVGNVLMIGGGSVDGFAQTISRFTSASAAEMLHNDDTTAGQFLVNGKAFLPAAVESIGVIYNRDTFAKAKITVFEGQSFENATTKPADLVKPTTDYNGTIVKDGNTYVFTSDLTEPGYRLITKTLTDAKIDPFYVTSKTQREQIWPMTNHLLGAAVNAQTGLTANDEVKLRSEPNAILTNEVINSMKTALDIYGHDAAWNLRTNTVDNAMNFVALGRYAMSQNGTWATPQITRANPDANVGFLPMPIFNKTDKTAMLYRSVSQRWGLTTLAEDAAKKKTAQLFLQFLYQTKSGLEYAGNEMQLYSPFKAVPGVNLDFKDNLSASSQRYQGADLGETVDNYFVTGFGNTDEVVIQVTNEGYKMADSQSRLITEFNRLIEARKNTTATTK</sequence>
<evidence type="ECO:0000256" key="1">
    <source>
        <dbReference type="SAM" id="SignalP"/>
    </source>
</evidence>
<feature type="chain" id="PRO_5046352767" evidence="1">
    <location>
        <begin position="23"/>
        <end position="501"/>
    </location>
</feature>
<comment type="caution">
    <text evidence="2">The sequence shown here is derived from an EMBL/GenBank/DDBJ whole genome shotgun (WGS) entry which is preliminary data.</text>
</comment>
<reference evidence="2" key="1">
    <citation type="submission" date="2023-07" db="EMBL/GenBank/DDBJ databases">
        <title>Genomic Encyclopedia of Type Strains, Phase IV (KMG-IV): sequencing the most valuable type-strain genomes for metagenomic binning, comparative biology and taxonomic classification.</title>
        <authorList>
            <person name="Goeker M."/>
        </authorList>
    </citation>
    <scope>NUCLEOTIDE SEQUENCE [LARGE SCALE GENOMIC DNA]</scope>
    <source>
        <strain evidence="2">DSM 21204</strain>
    </source>
</reference>